<evidence type="ECO:0000313" key="5">
    <source>
        <dbReference type="EMBL" id="SQD92355.1"/>
    </source>
</evidence>
<protein>
    <submittedName>
        <fullName evidence="5">Succinate dehydrogenase/fumarate reductase flavoprotein subunit (SdhA or nadB)</fullName>
    </submittedName>
</protein>
<evidence type="ECO:0000256" key="2">
    <source>
        <dbReference type="ARBA" id="ARBA00023002"/>
    </source>
</evidence>
<dbReference type="InterPro" id="IPR036188">
    <property type="entry name" value="FAD/NAD-bd_sf"/>
</dbReference>
<accession>A0A2X3MJP0</accession>
<name>A0A2X3MJP0_9BACT</name>
<dbReference type="PANTHER" id="PTHR11632:SF51">
    <property type="entry name" value="SUCCINATE DEHYDROGENASE [UBIQUINONE] FLAVOPROTEIN SUBUNIT, MITOCHONDRIAL"/>
    <property type="match status" value="1"/>
</dbReference>
<keyword evidence="2" id="KW-0560">Oxidoreductase</keyword>
<evidence type="ECO:0000256" key="1">
    <source>
        <dbReference type="ARBA" id="ARBA00022630"/>
    </source>
</evidence>
<dbReference type="SUPFAM" id="SSF51905">
    <property type="entry name" value="FAD/NAD(P)-binding domain"/>
    <property type="match status" value="1"/>
</dbReference>
<evidence type="ECO:0000256" key="3">
    <source>
        <dbReference type="SAM" id="MobiDB-lite"/>
    </source>
</evidence>
<feature type="compositionally biased region" description="Basic and acidic residues" evidence="3">
    <location>
        <begin position="7"/>
        <end position="19"/>
    </location>
</feature>
<dbReference type="KEGG" id="bana:BARAN1_0330"/>
<feature type="region of interest" description="Disordered" evidence="3">
    <location>
        <begin position="1"/>
        <end position="26"/>
    </location>
</feature>
<dbReference type="AlphaFoldDB" id="A0A2X3MJP0"/>
<gene>
    <name evidence="5" type="primary">sdhA</name>
    <name evidence="5" type="ORF">BARAN1_0330</name>
</gene>
<dbReference type="PANTHER" id="PTHR11632">
    <property type="entry name" value="SUCCINATE DEHYDROGENASE 2 FLAVOPROTEIN SUBUNIT"/>
    <property type="match status" value="1"/>
</dbReference>
<evidence type="ECO:0000313" key="6">
    <source>
        <dbReference type="Proteomes" id="UP000249818"/>
    </source>
</evidence>
<proteinExistence type="predicted"/>
<dbReference type="InterPro" id="IPR027477">
    <property type="entry name" value="Succ_DH/fumarate_Rdtase_cat_sf"/>
</dbReference>
<reference evidence="6" key="1">
    <citation type="submission" date="2018-05" db="EMBL/GenBank/DDBJ databases">
        <authorList>
            <person name="Hao L."/>
        </authorList>
    </citation>
    <scope>NUCLEOTIDE SEQUENCE [LARGE SCALE GENOMIC DNA]</scope>
</reference>
<dbReference type="GO" id="GO:0016491">
    <property type="term" value="F:oxidoreductase activity"/>
    <property type="evidence" value="ECO:0007669"/>
    <property type="project" value="UniProtKB-KW"/>
</dbReference>
<evidence type="ECO:0000259" key="4">
    <source>
        <dbReference type="Pfam" id="PF00890"/>
    </source>
</evidence>
<dbReference type="InterPro" id="IPR003953">
    <property type="entry name" value="FAD-dep_OxRdtase_2_FAD-bd"/>
</dbReference>
<keyword evidence="6" id="KW-1185">Reference proteome</keyword>
<dbReference type="Proteomes" id="UP000249818">
    <property type="component" value="Chromosome BARAN1"/>
</dbReference>
<keyword evidence="1" id="KW-0285">Flavoprotein</keyword>
<organism evidence="5 6">
    <name type="scientific">Candidatus Bipolaricaulis anaerobius</name>
    <dbReference type="NCBI Taxonomy" id="2026885"/>
    <lineage>
        <taxon>Bacteria</taxon>
        <taxon>Candidatus Bipolaricaulota</taxon>
        <taxon>Candidatus Bipolaricaulia</taxon>
        <taxon>Candidatus Bipolaricaulales</taxon>
        <taxon>Candidatus Bipolaricaulaceae</taxon>
        <taxon>Candidatus Bipolaricaulis</taxon>
    </lineage>
</organism>
<dbReference type="EMBL" id="LS483254">
    <property type="protein sequence ID" value="SQD92355.1"/>
    <property type="molecule type" value="Genomic_DNA"/>
</dbReference>
<dbReference type="Pfam" id="PF00890">
    <property type="entry name" value="FAD_binding_2"/>
    <property type="match status" value="1"/>
</dbReference>
<dbReference type="PRINTS" id="PR00368">
    <property type="entry name" value="FADPNR"/>
</dbReference>
<feature type="domain" description="FAD-dependent oxidoreductase 2 FAD-binding" evidence="4">
    <location>
        <begin position="93"/>
        <end position="482"/>
    </location>
</feature>
<sequence>MATYPKEIQESIERVEATRPARMATKPPRLTLQEQEALLKGFHPDYRPEGKRKLKVGASWGEPVPHELADLLEAYPLLDPRAVDVSQPDHDVDVLVIGGGGAGTVAAIWAHQSGIPAERILIATKLRHGDSNSIMAQGGIQAADKANDSPAIHYLDVLGGGHFTNDPKLVRALVEDAPSVIRWHEDLGVMYDKEPDGTMITIHGGGTSRKRMHSAKDYTGLEIMRVLRDEARSRGIPVLEFSPAVELLTDGQGQVVGAVLWNLETSEYTVVRAKAVVLATGGWGRLHIQGFPTTNHYGATADGLVLAYRAGAKLRDLDAVQYHPTGAAYPEQLVGLLITEKVRGMDALPLNRLGEVFVHPLEPRDVESAAFIRECASPEKGGRGLGVPTPTGMVGVWLDTPMVDMIHGKGTFQRALSSIHRMYVRFDIDPTREPILVYPTLHYQNGGVVIDEHGWTGIPGLFAAGEVEGGVHGKNRLMGNSLLDYNVFGRRAGIAAAGHAKKATLGAPTLAHVRRYVEQLQSAGVPADRKAPLLLPEYRGEKALSRMVDLL</sequence>
<dbReference type="InterPro" id="IPR030664">
    <property type="entry name" value="SdhA/FrdA/AprA"/>
</dbReference>
<dbReference type="Gene3D" id="3.90.700.10">
    <property type="entry name" value="Succinate dehydrogenase/fumarate reductase flavoprotein, catalytic domain"/>
    <property type="match status" value="1"/>
</dbReference>
<dbReference type="PRINTS" id="PR00411">
    <property type="entry name" value="PNDRDTASEI"/>
</dbReference>
<dbReference type="Gene3D" id="3.50.50.60">
    <property type="entry name" value="FAD/NAD(P)-binding domain"/>
    <property type="match status" value="1"/>
</dbReference>
<dbReference type="SUPFAM" id="SSF56425">
    <property type="entry name" value="Succinate dehydrogenase/fumarate reductase flavoprotein, catalytic domain"/>
    <property type="match status" value="1"/>
</dbReference>